<gene>
    <name evidence="1" type="ORF">FWILDA_LOCUS11686</name>
</gene>
<evidence type="ECO:0000313" key="1">
    <source>
        <dbReference type="EMBL" id="CAI2184656.1"/>
    </source>
</evidence>
<name>A0A9W4SX69_9GLOM</name>
<sequence length="65" mass="7834">LISFVARNLPRVTRIWIVGKEILTHEDILYHSSYEWKKLNNAFICEKSQSIPEEFLWEETVDIRQ</sequence>
<organism evidence="1 2">
    <name type="scientific">Funneliformis geosporum</name>
    <dbReference type="NCBI Taxonomy" id="1117311"/>
    <lineage>
        <taxon>Eukaryota</taxon>
        <taxon>Fungi</taxon>
        <taxon>Fungi incertae sedis</taxon>
        <taxon>Mucoromycota</taxon>
        <taxon>Glomeromycotina</taxon>
        <taxon>Glomeromycetes</taxon>
        <taxon>Glomerales</taxon>
        <taxon>Glomeraceae</taxon>
        <taxon>Funneliformis</taxon>
    </lineage>
</organism>
<dbReference type="Proteomes" id="UP001153678">
    <property type="component" value="Unassembled WGS sequence"/>
</dbReference>
<dbReference type="OrthoDB" id="2414554at2759"/>
<proteinExistence type="predicted"/>
<evidence type="ECO:0000313" key="2">
    <source>
        <dbReference type="Proteomes" id="UP001153678"/>
    </source>
</evidence>
<dbReference type="EMBL" id="CAMKVN010003413">
    <property type="protein sequence ID" value="CAI2184656.1"/>
    <property type="molecule type" value="Genomic_DNA"/>
</dbReference>
<keyword evidence="2" id="KW-1185">Reference proteome</keyword>
<reference evidence="1" key="1">
    <citation type="submission" date="2022-08" db="EMBL/GenBank/DDBJ databases">
        <authorList>
            <person name="Kallberg Y."/>
            <person name="Tangrot J."/>
            <person name="Rosling A."/>
        </authorList>
    </citation>
    <scope>NUCLEOTIDE SEQUENCE</scope>
    <source>
        <strain evidence="1">Wild A</strain>
    </source>
</reference>
<dbReference type="AlphaFoldDB" id="A0A9W4SX69"/>
<comment type="caution">
    <text evidence="1">The sequence shown here is derived from an EMBL/GenBank/DDBJ whole genome shotgun (WGS) entry which is preliminary data.</text>
</comment>
<feature type="non-terminal residue" evidence="1">
    <location>
        <position position="1"/>
    </location>
</feature>
<accession>A0A9W4SX69</accession>
<protein>
    <submittedName>
        <fullName evidence="1">10575_t:CDS:1</fullName>
    </submittedName>
</protein>